<evidence type="ECO:0000256" key="5">
    <source>
        <dbReference type="SAM" id="Phobius"/>
    </source>
</evidence>
<sequence length="677" mass="74575">MFGKPPACSTGAATLTTPAVFCLPPVLAPRRSSVSLGVFLDATAISISCSHWRREHVAAPLKAAWRARDSSGARRALVEERQASVVLPVHQLHAAPASSGPLLWPNRVSVWHETGVPWARLYPIIGGRARHTGPSRACQRAGLPARGHLVSPVWLRRRASSPHRSCGFDFAVFSAAVAALPTARGPACSCHRRGSECRPPFLPENGGYTCHPSPCHQFSQTTVIEYFCDEGYTLKGDYKYLTCQSGEWYPPMEISCRLGQGKELQSSLGVPALSIVASTASSVALILLLVVLFVLLQPKLKSFHHSRRDQGVSGDPVSIVVEGVQVSLPSYEEAVYGSGGATIPPVESRVQIVLSEGPGGMDEPHREEDHIGQAELNQSSSCQNSERVLVHQAATSSSSSSTSSSWAFEHSGAAASPQRQDSESSDRQSQCSLTFTNDFSDAEKPWIKHKGCSYQYGDVNPVAKQGRECRNRSDGQSYIGRQPANNVGGVGMGDPTRPHTVTEVQAMDVYMYVISTKTHFPEHPFETEMSGCRVFIGRLNPSAREKDVERFFKGYGRIRDIDLKRGFGFVEFEDPRDAEDAVYELDGKELCSERVTIEHARARVRGGARGRGGRYMDRYPRRSRDTRRNPPPVRTENRLIVENLSSRVSWQVKKPLSFTKLFPFPFTFKKPFQNPQP</sequence>
<dbReference type="AlphaFoldDB" id="A0A8X7WXI3"/>
<accession>A0A8X7WXI3</accession>
<keyword evidence="5" id="KW-0812">Transmembrane</keyword>
<dbReference type="InterPro" id="IPR042866">
    <property type="entry name" value="SUSD6"/>
</dbReference>
<evidence type="ECO:0000259" key="6">
    <source>
        <dbReference type="PROSITE" id="PS50102"/>
    </source>
</evidence>
<dbReference type="PROSITE" id="PS50102">
    <property type="entry name" value="RRM"/>
    <property type="match status" value="1"/>
</dbReference>
<comment type="caution">
    <text evidence="3">Lacks conserved residue(s) required for the propagation of feature annotation.</text>
</comment>
<dbReference type="Pfam" id="PF00084">
    <property type="entry name" value="Sushi"/>
    <property type="match status" value="1"/>
</dbReference>
<dbReference type="Gene3D" id="2.10.70.10">
    <property type="entry name" value="Complement Module, domain 1"/>
    <property type="match status" value="1"/>
</dbReference>
<keyword evidence="2" id="KW-0694">RNA-binding</keyword>
<organism evidence="8 9">
    <name type="scientific">Polypterus senegalus</name>
    <name type="common">Senegal bichir</name>
    <dbReference type="NCBI Taxonomy" id="55291"/>
    <lineage>
        <taxon>Eukaryota</taxon>
        <taxon>Metazoa</taxon>
        <taxon>Chordata</taxon>
        <taxon>Craniata</taxon>
        <taxon>Vertebrata</taxon>
        <taxon>Euteleostomi</taxon>
        <taxon>Actinopterygii</taxon>
        <taxon>Polypteriformes</taxon>
        <taxon>Polypteridae</taxon>
        <taxon>Polypterus</taxon>
    </lineage>
</organism>
<comment type="caution">
    <text evidence="8">The sequence shown here is derived from an EMBL/GenBank/DDBJ whole genome shotgun (WGS) entry which is preliminary data.</text>
</comment>
<protein>
    <submittedName>
        <fullName evidence="8">SUSD6 protein</fullName>
    </submittedName>
</protein>
<reference evidence="8 9" key="1">
    <citation type="journal article" date="2021" name="Cell">
        <title>Tracing the genetic footprints of vertebrate landing in non-teleost ray-finned fishes.</title>
        <authorList>
            <person name="Bi X."/>
            <person name="Wang K."/>
            <person name="Yang L."/>
            <person name="Pan H."/>
            <person name="Jiang H."/>
            <person name="Wei Q."/>
            <person name="Fang M."/>
            <person name="Yu H."/>
            <person name="Zhu C."/>
            <person name="Cai Y."/>
            <person name="He Y."/>
            <person name="Gan X."/>
            <person name="Zeng H."/>
            <person name="Yu D."/>
            <person name="Zhu Y."/>
            <person name="Jiang H."/>
            <person name="Qiu Q."/>
            <person name="Yang H."/>
            <person name="Zhang Y.E."/>
            <person name="Wang W."/>
            <person name="Zhu M."/>
            <person name="He S."/>
            <person name="Zhang G."/>
        </authorList>
    </citation>
    <scope>NUCLEOTIDE SEQUENCE [LARGE SCALE GENOMIC DNA]</scope>
    <source>
        <strain evidence="8">Bchr_013</strain>
    </source>
</reference>
<dbReference type="GO" id="GO:0006974">
    <property type="term" value="P:DNA damage response"/>
    <property type="evidence" value="ECO:0007669"/>
    <property type="project" value="TreeGrafter"/>
</dbReference>
<dbReference type="SMART" id="SM00360">
    <property type="entry name" value="RRM"/>
    <property type="match status" value="1"/>
</dbReference>
<name>A0A8X7WXI3_POLSE</name>
<keyword evidence="5" id="KW-1133">Transmembrane helix</keyword>
<evidence type="ECO:0000313" key="8">
    <source>
        <dbReference type="EMBL" id="KAG2457620.1"/>
    </source>
</evidence>
<feature type="non-terminal residue" evidence="8">
    <location>
        <position position="1"/>
    </location>
</feature>
<keyword evidence="9" id="KW-1185">Reference proteome</keyword>
<feature type="region of interest" description="Disordered" evidence="4">
    <location>
        <begin position="467"/>
        <end position="493"/>
    </location>
</feature>
<dbReference type="Gene3D" id="3.30.70.330">
    <property type="match status" value="1"/>
</dbReference>
<keyword evidence="5" id="KW-0472">Membrane</keyword>
<dbReference type="FunFam" id="3.30.70.330:FF:000138">
    <property type="entry name" value="Serine/arginine-rich splicing factor 5 alpha"/>
    <property type="match status" value="1"/>
</dbReference>
<dbReference type="SUPFAM" id="SSF57535">
    <property type="entry name" value="Complement control module/SCR domain"/>
    <property type="match status" value="1"/>
</dbReference>
<evidence type="ECO:0000259" key="7">
    <source>
        <dbReference type="PROSITE" id="PS50923"/>
    </source>
</evidence>
<feature type="region of interest" description="Disordered" evidence="4">
    <location>
        <begin position="607"/>
        <end position="635"/>
    </location>
</feature>
<dbReference type="InterPro" id="IPR000436">
    <property type="entry name" value="Sushi_SCR_CCP_dom"/>
</dbReference>
<keyword evidence="3" id="KW-0768">Sushi</keyword>
<feature type="compositionally biased region" description="Low complexity" evidence="4">
    <location>
        <begin position="395"/>
        <end position="405"/>
    </location>
</feature>
<dbReference type="EMBL" id="JAATIS010008546">
    <property type="protein sequence ID" value="KAG2457620.1"/>
    <property type="molecule type" value="Genomic_DNA"/>
</dbReference>
<feature type="domain" description="Sushi" evidence="7">
    <location>
        <begin position="195"/>
        <end position="258"/>
    </location>
</feature>
<dbReference type="PROSITE" id="PS50923">
    <property type="entry name" value="SUSHI"/>
    <property type="match status" value="1"/>
</dbReference>
<feature type="domain" description="RRM" evidence="6">
    <location>
        <begin position="532"/>
        <end position="602"/>
    </location>
</feature>
<dbReference type="InterPro" id="IPR035979">
    <property type="entry name" value="RBD_domain_sf"/>
</dbReference>
<proteinExistence type="predicted"/>
<evidence type="ECO:0000256" key="2">
    <source>
        <dbReference type="PROSITE-ProRule" id="PRU00176"/>
    </source>
</evidence>
<evidence type="ECO:0000256" key="3">
    <source>
        <dbReference type="PROSITE-ProRule" id="PRU00302"/>
    </source>
</evidence>
<dbReference type="SMART" id="SM00032">
    <property type="entry name" value="CCP"/>
    <property type="match status" value="1"/>
</dbReference>
<dbReference type="PANTHER" id="PTHR46839">
    <property type="entry name" value="SUSHI DOMAIN-CONTAINING PROTEIN 6"/>
    <property type="match status" value="1"/>
</dbReference>
<feature type="transmembrane region" description="Helical" evidence="5">
    <location>
        <begin position="272"/>
        <end position="296"/>
    </location>
</feature>
<feature type="compositionally biased region" description="Basic and acidic residues" evidence="4">
    <location>
        <begin position="614"/>
        <end position="628"/>
    </location>
</feature>
<dbReference type="CDD" id="cd00033">
    <property type="entry name" value="CCP"/>
    <property type="match status" value="1"/>
</dbReference>
<dbReference type="CDD" id="cd12595">
    <property type="entry name" value="RRM1_SRSF5"/>
    <property type="match status" value="1"/>
</dbReference>
<feature type="region of interest" description="Disordered" evidence="4">
    <location>
        <begin position="382"/>
        <end position="429"/>
    </location>
</feature>
<dbReference type="Proteomes" id="UP000886611">
    <property type="component" value="Unassembled WGS sequence"/>
</dbReference>
<dbReference type="GO" id="GO:0003723">
    <property type="term" value="F:RNA binding"/>
    <property type="evidence" value="ECO:0007669"/>
    <property type="project" value="UniProtKB-UniRule"/>
</dbReference>
<dbReference type="InterPro" id="IPR012677">
    <property type="entry name" value="Nucleotide-bd_a/b_plait_sf"/>
</dbReference>
<dbReference type="Pfam" id="PF00076">
    <property type="entry name" value="RRM_1"/>
    <property type="match status" value="1"/>
</dbReference>
<feature type="non-terminal residue" evidence="8">
    <location>
        <position position="677"/>
    </location>
</feature>
<dbReference type="InterPro" id="IPR035976">
    <property type="entry name" value="Sushi/SCR/CCP_sf"/>
</dbReference>
<gene>
    <name evidence="8" type="primary">Susd6_1</name>
    <name evidence="8" type="ORF">GTO96_0012287</name>
</gene>
<dbReference type="SUPFAM" id="SSF54928">
    <property type="entry name" value="RNA-binding domain, RBD"/>
    <property type="match status" value="1"/>
</dbReference>
<evidence type="ECO:0000313" key="9">
    <source>
        <dbReference type="Proteomes" id="UP000886611"/>
    </source>
</evidence>
<evidence type="ECO:0000256" key="4">
    <source>
        <dbReference type="SAM" id="MobiDB-lite"/>
    </source>
</evidence>
<evidence type="ECO:0000256" key="1">
    <source>
        <dbReference type="ARBA" id="ARBA00023157"/>
    </source>
</evidence>
<dbReference type="InterPro" id="IPR000504">
    <property type="entry name" value="RRM_dom"/>
</dbReference>
<keyword evidence="1" id="KW-1015">Disulfide bond</keyword>
<dbReference type="PANTHER" id="PTHR46839:SF1">
    <property type="entry name" value="SUSHI DOMAIN-CONTAINING 6"/>
    <property type="match status" value="1"/>
</dbReference>